<dbReference type="EMBL" id="VSRR010038355">
    <property type="protein sequence ID" value="MPC74152.1"/>
    <property type="molecule type" value="Genomic_DNA"/>
</dbReference>
<protein>
    <submittedName>
        <fullName evidence="1">Uncharacterized protein</fullName>
    </submittedName>
</protein>
<accession>A0A5B7HS56</accession>
<evidence type="ECO:0000313" key="1">
    <source>
        <dbReference type="EMBL" id="MPC74152.1"/>
    </source>
</evidence>
<keyword evidence="2" id="KW-1185">Reference proteome</keyword>
<organism evidence="1 2">
    <name type="scientific">Portunus trituberculatus</name>
    <name type="common">Swimming crab</name>
    <name type="synonym">Neptunus trituberculatus</name>
    <dbReference type="NCBI Taxonomy" id="210409"/>
    <lineage>
        <taxon>Eukaryota</taxon>
        <taxon>Metazoa</taxon>
        <taxon>Ecdysozoa</taxon>
        <taxon>Arthropoda</taxon>
        <taxon>Crustacea</taxon>
        <taxon>Multicrustacea</taxon>
        <taxon>Malacostraca</taxon>
        <taxon>Eumalacostraca</taxon>
        <taxon>Eucarida</taxon>
        <taxon>Decapoda</taxon>
        <taxon>Pleocyemata</taxon>
        <taxon>Brachyura</taxon>
        <taxon>Eubrachyura</taxon>
        <taxon>Portunoidea</taxon>
        <taxon>Portunidae</taxon>
        <taxon>Portuninae</taxon>
        <taxon>Portunus</taxon>
    </lineage>
</organism>
<reference evidence="1 2" key="1">
    <citation type="submission" date="2019-05" db="EMBL/GenBank/DDBJ databases">
        <title>Another draft genome of Portunus trituberculatus and its Hox gene families provides insights of decapod evolution.</title>
        <authorList>
            <person name="Jeong J.-H."/>
            <person name="Song I."/>
            <person name="Kim S."/>
            <person name="Choi T."/>
            <person name="Kim D."/>
            <person name="Ryu S."/>
            <person name="Kim W."/>
        </authorList>
    </citation>
    <scope>NUCLEOTIDE SEQUENCE [LARGE SCALE GENOMIC DNA]</scope>
    <source>
        <tissue evidence="1">Muscle</tissue>
    </source>
</reference>
<comment type="caution">
    <text evidence="1">The sequence shown here is derived from an EMBL/GenBank/DDBJ whole genome shotgun (WGS) entry which is preliminary data.</text>
</comment>
<sequence>MKSYGGQASCRGEVRVSLEVVKSRAKCSTAWQSCGRPEREAKLEWIAVPPRGPASLLLRLLPRLVQGQQLPGKLFGYTFRNERVRRDGGIQAVPRSSLDTTARQ</sequence>
<proteinExistence type="predicted"/>
<gene>
    <name evidence="1" type="ORF">E2C01_068502</name>
</gene>
<dbReference type="Proteomes" id="UP000324222">
    <property type="component" value="Unassembled WGS sequence"/>
</dbReference>
<evidence type="ECO:0000313" key="2">
    <source>
        <dbReference type="Proteomes" id="UP000324222"/>
    </source>
</evidence>
<name>A0A5B7HS56_PORTR</name>
<dbReference type="AlphaFoldDB" id="A0A5B7HS56"/>